<comment type="caution">
    <text evidence="2">The sequence shown here is derived from an EMBL/GenBank/DDBJ whole genome shotgun (WGS) entry which is preliminary data.</text>
</comment>
<dbReference type="Gene3D" id="1.10.3210.10">
    <property type="entry name" value="Hypothetical protein af1432"/>
    <property type="match status" value="1"/>
</dbReference>
<dbReference type="SUPFAM" id="SSF109604">
    <property type="entry name" value="HD-domain/PDEase-like"/>
    <property type="match status" value="1"/>
</dbReference>
<dbReference type="RefSeq" id="WP_103116047.1">
    <property type="nucleotide sequence ID" value="NZ_PPFX01000030.1"/>
</dbReference>
<dbReference type="PROSITE" id="PS51833">
    <property type="entry name" value="HDOD"/>
    <property type="match status" value="1"/>
</dbReference>
<dbReference type="PANTHER" id="PTHR33525:SF3">
    <property type="entry name" value="RIBONUCLEASE Y"/>
    <property type="match status" value="1"/>
</dbReference>
<dbReference type="EMBL" id="PPFX01000030">
    <property type="protein sequence ID" value="PNU19455.1"/>
    <property type="molecule type" value="Genomic_DNA"/>
</dbReference>
<dbReference type="InterPro" id="IPR013976">
    <property type="entry name" value="HDOD"/>
</dbReference>
<dbReference type="PANTHER" id="PTHR33525">
    <property type="match status" value="1"/>
</dbReference>
<gene>
    <name evidence="2" type="ORF">C2E25_12390</name>
</gene>
<reference evidence="2 3" key="1">
    <citation type="journal article" date="2018" name="Genome Announc.">
        <title>Genome Sequence of Geothermobacter sp. HR-1 Iron Reducer from the Loihi Seamount.</title>
        <authorList>
            <person name="Smith H."/>
            <person name="Abuyen K."/>
            <person name="Tremblay J."/>
            <person name="Savalia P."/>
            <person name="Perez-Rodriguez I."/>
            <person name="Emerson D."/>
            <person name="Tully B."/>
            <person name="Amend J."/>
        </authorList>
    </citation>
    <scope>NUCLEOTIDE SEQUENCE [LARGE SCALE GENOMIC DNA]</scope>
    <source>
        <strain evidence="2 3">HR-1</strain>
    </source>
</reference>
<dbReference type="InterPro" id="IPR052340">
    <property type="entry name" value="RNase_Y/CdgJ"/>
</dbReference>
<name>A0A2K2H824_9BACT</name>
<accession>A0A2K2H824</accession>
<dbReference type="OrthoDB" id="9773799at2"/>
<organism evidence="2 3">
    <name type="scientific">Geothermobacter hydrogeniphilus</name>
    <dbReference type="NCBI Taxonomy" id="1969733"/>
    <lineage>
        <taxon>Bacteria</taxon>
        <taxon>Pseudomonadati</taxon>
        <taxon>Thermodesulfobacteriota</taxon>
        <taxon>Desulfuromonadia</taxon>
        <taxon>Desulfuromonadales</taxon>
        <taxon>Geothermobacteraceae</taxon>
        <taxon>Geothermobacter</taxon>
    </lineage>
</organism>
<protein>
    <recommendedName>
        <fullName evidence="1">HDOD domain-containing protein</fullName>
    </recommendedName>
</protein>
<dbReference type="Proteomes" id="UP000236340">
    <property type="component" value="Unassembled WGS sequence"/>
</dbReference>
<dbReference type="Pfam" id="PF08668">
    <property type="entry name" value="HDOD"/>
    <property type="match status" value="1"/>
</dbReference>
<feature type="domain" description="HDOD" evidence="1">
    <location>
        <begin position="23"/>
        <end position="220"/>
    </location>
</feature>
<evidence type="ECO:0000313" key="3">
    <source>
        <dbReference type="Proteomes" id="UP000236340"/>
    </source>
</evidence>
<evidence type="ECO:0000259" key="1">
    <source>
        <dbReference type="PROSITE" id="PS51833"/>
    </source>
</evidence>
<evidence type="ECO:0000313" key="2">
    <source>
        <dbReference type="EMBL" id="PNU19455.1"/>
    </source>
</evidence>
<dbReference type="AlphaFoldDB" id="A0A2K2H824"/>
<proteinExistence type="predicted"/>
<sequence length="281" mass="30957">MLKLLRRRKSNRDIDRILNGYELPSFPGPVITVLSKLRNPEAPIQDIAGDLEVDPGLHVKVLRTVNSVAFGLSHKISSLRHAVSLLGRSRLESLVLSVGVKESLDRGLVPGWFDMQSFWLSAARRAALARGLAQILHPQTQAEAFTAGLLQDMGVPVMASLKGDPYRKLYQLWQQSNETDLAGLEKDHFDLAHPQLGAGIAERWDFPEMLIENVGRHHLALENGLDLAIHIASLITDAPGPIDKPALATRINQTTGLDRSMLEKLLCRIDDEAVELAEALA</sequence>